<dbReference type="STRING" id="1656094.BFC18_02960"/>
<evidence type="ECO:0000256" key="7">
    <source>
        <dbReference type="ARBA" id="ARBA00023237"/>
    </source>
</evidence>
<sequence>MKTRPFNKNRIALSVSLILGSAMITSTHAQEADTDDAVEVIEVSGIRGSMIRAMDLKRSADGIVEAISAEDIGKFPDTNLAESLQRITGVSIDRSDGEGSRVTIRGFGADRNLVLLNGRQMPTPTRSFDFADLASEGVSTVEVYKTGRASIATGGLGGTVNIITPRPLANPGRQATIGFKAVNDDSTQKGDKWTPELSGLYSETFMDDKFGIALTGSYQKRDSGNSNASVASGWRSFISGQDEGGWGNLPAEDPDNSYLNKPADGVTYAVPQNLVYQFNEAYRTRVNGQLTLEYQATDKLKTRLDYTYSERSIDRELTDMSTWFSFNYNNATMVWSDPNEEGISYPIQYQDTDNFSTDAARGAGTGINSGRGFSATKNTNNSVGLNLEYQVNDNLMVELDYHDASAKHEPNSPYGSWGSLAMISNNRIRTTVDFSQVLPVLSIEYPEGVDGFEPEDMIGAGSNFGNNHERTDLEQIQASGKYYFDAGIIESIDFGISQTETNNHSKYASATRGTWSGVGEPEDWEDSWFTQRSLGDMFDSIPGHSDPDLEPYYIDWDFEQIAEFTAANFYNENDIEWPCGPRFCGGTNYTTDRYTDEKMQAAYVQANLVFDIGDMPAEIITGVRYEKTKTHASALVPSYDGISWSSTNELVLQPTGESVFTDEYGEYSNWLPSIDFKVDLTDDLVARASFSKTISRPSYGDMQGGKTLGGQITTIQGSGSRGNPALLPLESTNYDLSLEWYYDEASYAAVGWFNKDVTNFVGRRTITETAFDLRNPAQGPRADAARAAGFTGNAEIRQYILDNYLDSDPNVYLNEHGDVVIDASPEDDLAQFEINIPFNQRDNNVNGWEIAIQHMFWDSGFGVNVNGTMVDGDLYYDNASMEPQYALTGLSDSANFIAFYENDKLSIRVAYNWRDKFLAWIGDGSGDNPVYTEAYGQWDVNMSYDLTENLTVFAEGINLTNEYQRQHGRHEQMLINLRQSSPRYNLGMRYTF</sequence>
<keyword evidence="14" id="KW-1185">Reference proteome</keyword>
<dbReference type="RefSeq" id="WP_070123442.1">
    <property type="nucleotide sequence ID" value="NZ_MDHN01000004.1"/>
</dbReference>
<dbReference type="EMBL" id="MDHN01000004">
    <property type="protein sequence ID" value="OFC72528.1"/>
    <property type="molecule type" value="Genomic_DNA"/>
</dbReference>
<evidence type="ECO:0000256" key="9">
    <source>
        <dbReference type="RuleBase" id="RU003357"/>
    </source>
</evidence>
<keyword evidence="4 8" id="KW-0812">Transmembrane</keyword>
<protein>
    <recommendedName>
        <fullName evidence="15">TonB-dependent receptor</fullName>
    </recommendedName>
</protein>
<organism evidence="13 14">
    <name type="scientific">Alteromonas confluentis</name>
    <dbReference type="NCBI Taxonomy" id="1656094"/>
    <lineage>
        <taxon>Bacteria</taxon>
        <taxon>Pseudomonadati</taxon>
        <taxon>Pseudomonadota</taxon>
        <taxon>Gammaproteobacteria</taxon>
        <taxon>Alteromonadales</taxon>
        <taxon>Alteromonadaceae</taxon>
        <taxon>Alteromonas/Salinimonas group</taxon>
        <taxon>Alteromonas</taxon>
    </lineage>
</organism>
<name>A0A1E7ZG77_9ALTE</name>
<keyword evidence="5 9" id="KW-0798">TonB box</keyword>
<dbReference type="AlphaFoldDB" id="A0A1E7ZG77"/>
<gene>
    <name evidence="13" type="ORF">BFC18_02960</name>
</gene>
<feature type="signal peptide" evidence="10">
    <location>
        <begin position="1"/>
        <end position="29"/>
    </location>
</feature>
<dbReference type="Pfam" id="PF00593">
    <property type="entry name" value="TonB_dep_Rec_b-barrel"/>
    <property type="match status" value="1"/>
</dbReference>
<keyword evidence="10" id="KW-0732">Signal</keyword>
<evidence type="ECO:0000259" key="11">
    <source>
        <dbReference type="Pfam" id="PF00593"/>
    </source>
</evidence>
<dbReference type="InterPro" id="IPR037066">
    <property type="entry name" value="Plug_dom_sf"/>
</dbReference>
<dbReference type="Gene3D" id="2.170.130.10">
    <property type="entry name" value="TonB-dependent receptor, plug domain"/>
    <property type="match status" value="1"/>
</dbReference>
<dbReference type="InterPro" id="IPR010104">
    <property type="entry name" value="TonB_rcpt_bac"/>
</dbReference>
<keyword evidence="2 8" id="KW-0813">Transport</keyword>
<keyword evidence="7 8" id="KW-0998">Cell outer membrane</keyword>
<dbReference type="Proteomes" id="UP000175691">
    <property type="component" value="Unassembled WGS sequence"/>
</dbReference>
<accession>A0A1E7ZG77</accession>
<evidence type="ECO:0000259" key="12">
    <source>
        <dbReference type="Pfam" id="PF07715"/>
    </source>
</evidence>
<dbReference type="NCBIfam" id="TIGR01782">
    <property type="entry name" value="TonB-Xanth-Caul"/>
    <property type="match status" value="1"/>
</dbReference>
<evidence type="ECO:0000256" key="5">
    <source>
        <dbReference type="ARBA" id="ARBA00023077"/>
    </source>
</evidence>
<dbReference type="InterPro" id="IPR012910">
    <property type="entry name" value="Plug_dom"/>
</dbReference>
<dbReference type="PROSITE" id="PS52016">
    <property type="entry name" value="TONB_DEPENDENT_REC_3"/>
    <property type="match status" value="1"/>
</dbReference>
<dbReference type="InterPro" id="IPR000531">
    <property type="entry name" value="Beta-barrel_TonB"/>
</dbReference>
<evidence type="ECO:0008006" key="15">
    <source>
        <dbReference type="Google" id="ProtNLM"/>
    </source>
</evidence>
<evidence type="ECO:0000313" key="13">
    <source>
        <dbReference type="EMBL" id="OFC72528.1"/>
    </source>
</evidence>
<keyword evidence="6 8" id="KW-0472">Membrane</keyword>
<evidence type="ECO:0000256" key="3">
    <source>
        <dbReference type="ARBA" id="ARBA00022452"/>
    </source>
</evidence>
<dbReference type="GO" id="GO:0009279">
    <property type="term" value="C:cell outer membrane"/>
    <property type="evidence" value="ECO:0007669"/>
    <property type="project" value="UniProtKB-SubCell"/>
</dbReference>
<proteinExistence type="inferred from homology"/>
<feature type="domain" description="TonB-dependent receptor plug" evidence="12">
    <location>
        <begin position="57"/>
        <end position="158"/>
    </location>
</feature>
<dbReference type="PANTHER" id="PTHR40980:SF3">
    <property type="entry name" value="TONB-DEPENDENT RECEPTOR-LIKE BETA-BARREL DOMAIN-CONTAINING PROTEIN"/>
    <property type="match status" value="1"/>
</dbReference>
<dbReference type="SUPFAM" id="SSF56935">
    <property type="entry name" value="Porins"/>
    <property type="match status" value="1"/>
</dbReference>
<dbReference type="InterPro" id="IPR036942">
    <property type="entry name" value="Beta-barrel_TonB_sf"/>
</dbReference>
<comment type="caution">
    <text evidence="13">The sequence shown here is derived from an EMBL/GenBank/DDBJ whole genome shotgun (WGS) entry which is preliminary data.</text>
</comment>
<evidence type="ECO:0000256" key="4">
    <source>
        <dbReference type="ARBA" id="ARBA00022692"/>
    </source>
</evidence>
<evidence type="ECO:0000256" key="8">
    <source>
        <dbReference type="PROSITE-ProRule" id="PRU01360"/>
    </source>
</evidence>
<dbReference type="OrthoDB" id="8727862at2"/>
<feature type="chain" id="PRO_5009209851" description="TonB-dependent receptor" evidence="10">
    <location>
        <begin position="30"/>
        <end position="992"/>
    </location>
</feature>
<evidence type="ECO:0000256" key="6">
    <source>
        <dbReference type="ARBA" id="ARBA00023136"/>
    </source>
</evidence>
<dbReference type="PANTHER" id="PTHR40980">
    <property type="entry name" value="PLUG DOMAIN-CONTAINING PROTEIN"/>
    <property type="match status" value="1"/>
</dbReference>
<evidence type="ECO:0000256" key="2">
    <source>
        <dbReference type="ARBA" id="ARBA00022448"/>
    </source>
</evidence>
<dbReference type="Pfam" id="PF07715">
    <property type="entry name" value="Plug"/>
    <property type="match status" value="1"/>
</dbReference>
<reference evidence="13 14" key="1">
    <citation type="submission" date="2016-08" db="EMBL/GenBank/DDBJ databases">
        <authorList>
            <person name="Seilhamer J.J."/>
        </authorList>
    </citation>
    <scope>NUCLEOTIDE SEQUENCE [LARGE SCALE GENOMIC DNA]</scope>
    <source>
        <strain evidence="13 14">KCTC 42603</strain>
    </source>
</reference>
<evidence type="ECO:0000313" key="14">
    <source>
        <dbReference type="Proteomes" id="UP000175691"/>
    </source>
</evidence>
<comment type="subcellular location">
    <subcellularLocation>
        <location evidence="1 8">Cell outer membrane</location>
        <topology evidence="1 8">Multi-pass membrane protein</topology>
    </subcellularLocation>
</comment>
<comment type="similarity">
    <text evidence="8 9">Belongs to the TonB-dependent receptor family.</text>
</comment>
<evidence type="ECO:0000256" key="10">
    <source>
        <dbReference type="SAM" id="SignalP"/>
    </source>
</evidence>
<dbReference type="Gene3D" id="2.40.170.20">
    <property type="entry name" value="TonB-dependent receptor, beta-barrel domain"/>
    <property type="match status" value="1"/>
</dbReference>
<evidence type="ECO:0000256" key="1">
    <source>
        <dbReference type="ARBA" id="ARBA00004571"/>
    </source>
</evidence>
<keyword evidence="3 8" id="KW-1134">Transmembrane beta strand</keyword>
<dbReference type="InterPro" id="IPR039426">
    <property type="entry name" value="TonB-dep_rcpt-like"/>
</dbReference>
<feature type="domain" description="TonB-dependent receptor-like beta-barrel" evidence="11">
    <location>
        <begin position="461"/>
        <end position="959"/>
    </location>
</feature>